<organism evidence="2 3">
    <name type="scientific">Brotonthovivens ammoniilytica</name>
    <dbReference type="NCBI Taxonomy" id="2981725"/>
    <lineage>
        <taxon>Bacteria</taxon>
        <taxon>Bacillati</taxon>
        <taxon>Bacillota</taxon>
        <taxon>Clostridia</taxon>
        <taxon>Lachnospirales</taxon>
        <taxon>Lachnospiraceae</taxon>
        <taxon>Brotonthovivens</taxon>
    </lineage>
</organism>
<evidence type="ECO:0000313" key="3">
    <source>
        <dbReference type="Proteomes" id="UP001652442"/>
    </source>
</evidence>
<evidence type="ECO:0000259" key="1">
    <source>
        <dbReference type="Pfam" id="PF12680"/>
    </source>
</evidence>
<accession>A0ABT2TGC5</accession>
<dbReference type="RefSeq" id="WP_158424048.1">
    <property type="nucleotide sequence ID" value="NZ_JAOQJQ010000001.1"/>
</dbReference>
<keyword evidence="3" id="KW-1185">Reference proteome</keyword>
<sequence length="122" mass="14400">MTNRELILKFYEEVFNNRNLSNLDQYMKEDYIQHNPTAPTGKAGFLKFCEKFLAMKPKMEIMQIIEQDDLICVFFKCTMLENGMENKVFDLYRIEDGKLAEHWDCVEHNIGAVKPVHENGLF</sequence>
<dbReference type="InterPro" id="IPR037401">
    <property type="entry name" value="SnoaL-like"/>
</dbReference>
<dbReference type="SUPFAM" id="SSF54427">
    <property type="entry name" value="NTF2-like"/>
    <property type="match status" value="1"/>
</dbReference>
<gene>
    <name evidence="2" type="ORF">OCV88_02475</name>
</gene>
<dbReference type="PANTHER" id="PTHR38436:SF1">
    <property type="entry name" value="ESTER CYCLASE"/>
    <property type="match status" value="1"/>
</dbReference>
<protein>
    <submittedName>
        <fullName evidence="2">Ester cyclase</fullName>
    </submittedName>
</protein>
<feature type="domain" description="SnoaL-like" evidence="1">
    <location>
        <begin position="9"/>
        <end position="102"/>
    </location>
</feature>
<evidence type="ECO:0000313" key="2">
    <source>
        <dbReference type="EMBL" id="MCU6761202.1"/>
    </source>
</evidence>
<dbReference type="InterPro" id="IPR032710">
    <property type="entry name" value="NTF2-like_dom_sf"/>
</dbReference>
<dbReference type="PANTHER" id="PTHR38436">
    <property type="entry name" value="POLYKETIDE CYCLASE SNOAL-LIKE DOMAIN"/>
    <property type="match status" value="1"/>
</dbReference>
<dbReference type="Proteomes" id="UP001652442">
    <property type="component" value="Unassembled WGS sequence"/>
</dbReference>
<dbReference type="InterPro" id="IPR009959">
    <property type="entry name" value="Cyclase_SnoaL-like"/>
</dbReference>
<name>A0ABT2TGC5_9FIRM</name>
<proteinExistence type="predicted"/>
<comment type="caution">
    <text evidence="2">The sequence shown here is derived from an EMBL/GenBank/DDBJ whole genome shotgun (WGS) entry which is preliminary data.</text>
</comment>
<reference evidence="2 3" key="1">
    <citation type="journal article" date="2021" name="ISME Commun">
        <title>Automated analysis of genomic sequences facilitates high-throughput and comprehensive description of bacteria.</title>
        <authorList>
            <person name="Hitch T.C.A."/>
        </authorList>
    </citation>
    <scope>NUCLEOTIDE SEQUENCE [LARGE SCALE GENOMIC DNA]</scope>
    <source>
        <strain evidence="2 3">Sanger_109</strain>
    </source>
</reference>
<dbReference type="Pfam" id="PF12680">
    <property type="entry name" value="SnoaL_2"/>
    <property type="match status" value="1"/>
</dbReference>
<dbReference type="EMBL" id="JAOQJQ010000001">
    <property type="protein sequence ID" value="MCU6761202.1"/>
    <property type="molecule type" value="Genomic_DNA"/>
</dbReference>
<dbReference type="Gene3D" id="3.10.450.50">
    <property type="match status" value="1"/>
</dbReference>